<dbReference type="InterPro" id="IPR036390">
    <property type="entry name" value="WH_DNA-bd_sf"/>
</dbReference>
<evidence type="ECO:0000256" key="3">
    <source>
        <dbReference type="ARBA" id="ARBA00023163"/>
    </source>
</evidence>
<keyword evidence="3" id="KW-0804">Transcription</keyword>
<evidence type="ECO:0000313" key="5">
    <source>
        <dbReference type="EMBL" id="MFB9886730.1"/>
    </source>
</evidence>
<dbReference type="InterPro" id="IPR001845">
    <property type="entry name" value="HTH_ArsR_DNA-bd_dom"/>
</dbReference>
<gene>
    <name evidence="5" type="ORF">ACFFLH_09930</name>
</gene>
<evidence type="ECO:0000259" key="4">
    <source>
        <dbReference type="PROSITE" id="PS50987"/>
    </source>
</evidence>
<keyword evidence="1" id="KW-0805">Transcription regulation</keyword>
<dbReference type="Proteomes" id="UP001589628">
    <property type="component" value="Unassembled WGS sequence"/>
</dbReference>
<keyword evidence="6" id="KW-1185">Reference proteome</keyword>
<dbReference type="InterPro" id="IPR051011">
    <property type="entry name" value="Metal_resp_trans_reg"/>
</dbReference>
<dbReference type="CDD" id="cd00090">
    <property type="entry name" value="HTH_ARSR"/>
    <property type="match status" value="1"/>
</dbReference>
<evidence type="ECO:0000256" key="1">
    <source>
        <dbReference type="ARBA" id="ARBA00023015"/>
    </source>
</evidence>
<name>A0ABV5ZBR8_9GAMM</name>
<sequence length="97" mass="10666">MELEQAAACLAELGNAHRLGIYRYLVKAGPEGAMVGDIQRALAIPGSTLSHHLSRMANVGLIHQDKQSRSIYCQPNYAKLDELIAFLQEECCQGHCQ</sequence>
<proteinExistence type="predicted"/>
<dbReference type="SMART" id="SM00418">
    <property type="entry name" value="HTH_ARSR"/>
    <property type="match status" value="1"/>
</dbReference>
<dbReference type="PANTHER" id="PTHR43132:SF2">
    <property type="entry name" value="ARSENICAL RESISTANCE OPERON REPRESSOR ARSR-RELATED"/>
    <property type="match status" value="1"/>
</dbReference>
<reference evidence="5 6" key="1">
    <citation type="submission" date="2024-09" db="EMBL/GenBank/DDBJ databases">
        <authorList>
            <person name="Sun Q."/>
            <person name="Mori K."/>
        </authorList>
    </citation>
    <scope>NUCLEOTIDE SEQUENCE [LARGE SCALE GENOMIC DNA]</scope>
    <source>
        <strain evidence="5 6">ATCC 51285</strain>
    </source>
</reference>
<dbReference type="InterPro" id="IPR036388">
    <property type="entry name" value="WH-like_DNA-bd_sf"/>
</dbReference>
<dbReference type="PANTHER" id="PTHR43132">
    <property type="entry name" value="ARSENICAL RESISTANCE OPERON REPRESSOR ARSR-RELATED"/>
    <property type="match status" value="1"/>
</dbReference>
<evidence type="ECO:0000313" key="6">
    <source>
        <dbReference type="Proteomes" id="UP001589628"/>
    </source>
</evidence>
<dbReference type="InterPro" id="IPR011991">
    <property type="entry name" value="ArsR-like_HTH"/>
</dbReference>
<evidence type="ECO:0000256" key="2">
    <source>
        <dbReference type="ARBA" id="ARBA00023125"/>
    </source>
</evidence>
<dbReference type="RefSeq" id="WP_027312417.1">
    <property type="nucleotide sequence ID" value="NZ_JAUESS010000001.1"/>
</dbReference>
<dbReference type="Gene3D" id="1.10.10.10">
    <property type="entry name" value="Winged helix-like DNA-binding domain superfamily/Winged helix DNA-binding domain"/>
    <property type="match status" value="1"/>
</dbReference>
<dbReference type="PROSITE" id="PS50987">
    <property type="entry name" value="HTH_ARSR_2"/>
    <property type="match status" value="1"/>
</dbReference>
<dbReference type="Pfam" id="PF12840">
    <property type="entry name" value="HTH_20"/>
    <property type="match status" value="1"/>
</dbReference>
<dbReference type="EMBL" id="JBHLZN010000003">
    <property type="protein sequence ID" value="MFB9886730.1"/>
    <property type="molecule type" value="Genomic_DNA"/>
</dbReference>
<dbReference type="SUPFAM" id="SSF46785">
    <property type="entry name" value="Winged helix' DNA-binding domain"/>
    <property type="match status" value="1"/>
</dbReference>
<accession>A0ABV5ZBR8</accession>
<keyword evidence="2" id="KW-0238">DNA-binding</keyword>
<organism evidence="5 6">
    <name type="scientific">Balneatrix alpica</name>
    <dbReference type="NCBI Taxonomy" id="75684"/>
    <lineage>
        <taxon>Bacteria</taxon>
        <taxon>Pseudomonadati</taxon>
        <taxon>Pseudomonadota</taxon>
        <taxon>Gammaproteobacteria</taxon>
        <taxon>Oceanospirillales</taxon>
        <taxon>Balneatrichaceae</taxon>
        <taxon>Balneatrix</taxon>
    </lineage>
</organism>
<feature type="domain" description="HTH arsR-type" evidence="4">
    <location>
        <begin position="1"/>
        <end position="95"/>
    </location>
</feature>
<protein>
    <submittedName>
        <fullName evidence="5">ArsR/SmtB family transcription factor</fullName>
    </submittedName>
</protein>
<comment type="caution">
    <text evidence="5">The sequence shown here is derived from an EMBL/GenBank/DDBJ whole genome shotgun (WGS) entry which is preliminary data.</text>
</comment>